<dbReference type="GO" id="GO:0046872">
    <property type="term" value="F:metal ion binding"/>
    <property type="evidence" value="ECO:0007669"/>
    <property type="project" value="UniProtKB-KW"/>
</dbReference>
<gene>
    <name evidence="11" type="ORF">FSB76_22135</name>
</gene>
<proteinExistence type="inferred from homology"/>
<feature type="domain" description="Peptidase M16 C-terminal" evidence="10">
    <location>
        <begin position="191"/>
        <end position="365"/>
    </location>
</feature>
<dbReference type="InterPro" id="IPR011765">
    <property type="entry name" value="Pept_M16_N"/>
</dbReference>
<dbReference type="PROSITE" id="PS00143">
    <property type="entry name" value="INSULINASE"/>
    <property type="match status" value="1"/>
</dbReference>
<dbReference type="PANTHER" id="PTHR43690:SF34">
    <property type="entry name" value="ZINC PROTEASE PQQL-LIKE"/>
    <property type="match status" value="1"/>
</dbReference>
<keyword evidence="4" id="KW-0479">Metal-binding</keyword>
<dbReference type="InterPro" id="IPR007863">
    <property type="entry name" value="Peptidase_M16_C"/>
</dbReference>
<organism evidence="11 12">
    <name type="scientific">Mucilaginibacter ginsenosidivorax</name>
    <dbReference type="NCBI Taxonomy" id="862126"/>
    <lineage>
        <taxon>Bacteria</taxon>
        <taxon>Pseudomonadati</taxon>
        <taxon>Bacteroidota</taxon>
        <taxon>Sphingobacteriia</taxon>
        <taxon>Sphingobacteriales</taxon>
        <taxon>Sphingobacteriaceae</taxon>
        <taxon>Mucilaginibacter</taxon>
    </lineage>
</organism>
<keyword evidence="3" id="KW-0645">Protease</keyword>
<evidence type="ECO:0000256" key="4">
    <source>
        <dbReference type="ARBA" id="ARBA00022723"/>
    </source>
</evidence>
<dbReference type="InterPro" id="IPR011249">
    <property type="entry name" value="Metalloenz_LuxS/M16"/>
</dbReference>
<keyword evidence="7" id="KW-0482">Metalloprotease</keyword>
<evidence type="ECO:0000259" key="9">
    <source>
        <dbReference type="Pfam" id="PF00675"/>
    </source>
</evidence>
<dbReference type="PANTHER" id="PTHR43690">
    <property type="entry name" value="NARDILYSIN"/>
    <property type="match status" value="1"/>
</dbReference>
<evidence type="ECO:0000256" key="6">
    <source>
        <dbReference type="ARBA" id="ARBA00022833"/>
    </source>
</evidence>
<keyword evidence="6" id="KW-0862">Zinc</keyword>
<comment type="similarity">
    <text evidence="2 8">Belongs to the peptidase M16 family.</text>
</comment>
<dbReference type="Gene3D" id="3.30.830.10">
    <property type="entry name" value="Metalloenzyme, LuxS/M16 peptidase-like"/>
    <property type="match status" value="4"/>
</dbReference>
<sequence>MHPEHGQLPLDPAVRTGKLANGFTYFIKRNINPKNRVIFYLANKIGSLVETDDQQGLAHFMEHMNFNGTTHFPKNDLVDYLQKVGVRFGADINAYTSFDETVYQLPLPTDKPEVLSSGLQIMRDWAQGALLDSAEIEKERGVVLEEKRLGKGAAQRMQQKYFPVLFSNSRYGQRLPIGLDTILNNFKPMTLSRFYHDWYRPNLQALIVVGDINVNEIEQAIKQKFADLKNPVHEKIRTKYIFTLTGSNNFVKATDPEETSTQVQVLIKRQAHPVKNAGDYRAFIVRKLFNHMLSNRYLELAQQKQPPFIYGGANLGGFLGNIDALNMQVVANPGEVEKGFKAVWREMERLKRYGFTASEFEKAKSDYLKNNENTYKQRHTAYSEQFVGEYLSYFLTGTAAPGIEKEYSLTKAIVPLLSLKDVDTIASYFSSDSNRDIIITGPEHAKADLPDEASINKWITSIKQENISRYKNSFTQKALLDTQPIPGKIIKQVDLDGINATELILSNGAKAILKPTKFSDNDILVKAIAPGGSSLFSDADYESANVAAYLVTTSGLGGYSYNNLNKFLAGTTIASGVFLADYSQGIQAAASPGELETLLQMFYLYFTAPRKDSVAFERYKAETKASLTDRKNSPENRFYDTISAVSGNYSIRRTPPSIEKLNQLDFNKSYQIFRKQFSDAANFTFTFVGDFDINKVKPLIEKYLGSLPATFLHEKAKDLGIQPPAGKITKIVRAGIEPKATVSLKFSGDYDYSYANNLEMDALAEVLQIRLIERLREEESGVYSPGVNARYNKIPSSRYVFSISFGCAPINVEKLIASALDEVDKMKRSGPSPINTEKFKAEKSRTHETQLRANDFWSEYLNDNALNEGDIYAVNDFNTVLEKITPESIKRKANKYLSGNNLIQIILMPQNSNSIK</sequence>
<evidence type="ECO:0000259" key="10">
    <source>
        <dbReference type="Pfam" id="PF05193"/>
    </source>
</evidence>
<evidence type="ECO:0000256" key="2">
    <source>
        <dbReference type="ARBA" id="ARBA00007261"/>
    </source>
</evidence>
<feature type="domain" description="Peptidase M16 C-terminal" evidence="10">
    <location>
        <begin position="673"/>
        <end position="833"/>
    </location>
</feature>
<accession>A0A5B8WDN4</accession>
<dbReference type="SUPFAM" id="SSF63411">
    <property type="entry name" value="LuxS/MPP-like metallohydrolase"/>
    <property type="match status" value="4"/>
</dbReference>
<protein>
    <submittedName>
        <fullName evidence="11">Insulinase family protein</fullName>
    </submittedName>
</protein>
<dbReference type="EMBL" id="CP042437">
    <property type="protein sequence ID" value="QEC80572.1"/>
    <property type="molecule type" value="Genomic_DNA"/>
</dbReference>
<evidence type="ECO:0000256" key="1">
    <source>
        <dbReference type="ARBA" id="ARBA00001947"/>
    </source>
</evidence>
<dbReference type="AlphaFoldDB" id="A0A5B8WDN4"/>
<reference evidence="11 12" key="1">
    <citation type="journal article" date="2013" name="J. Microbiol.">
        <title>Mucilaginibacter ginsenosidivorax sp. nov., with ginsenoside converting activity isolated from sediment.</title>
        <authorList>
            <person name="Kim J.K."/>
            <person name="Choi T.E."/>
            <person name="Liu Q.M."/>
            <person name="Park H.Y."/>
            <person name="Yi T.H."/>
            <person name="Yoon M.H."/>
            <person name="Kim S.C."/>
            <person name="Im W.T."/>
        </authorList>
    </citation>
    <scope>NUCLEOTIDE SEQUENCE [LARGE SCALE GENOMIC DNA]</scope>
    <source>
        <strain evidence="11 12">KHI28</strain>
    </source>
</reference>
<evidence type="ECO:0000256" key="7">
    <source>
        <dbReference type="ARBA" id="ARBA00023049"/>
    </source>
</evidence>
<evidence type="ECO:0000313" key="12">
    <source>
        <dbReference type="Proteomes" id="UP000321362"/>
    </source>
</evidence>
<feature type="domain" description="Peptidase M16 N-terminal" evidence="9">
    <location>
        <begin position="33"/>
        <end position="146"/>
    </location>
</feature>
<keyword evidence="5" id="KW-0378">Hydrolase</keyword>
<comment type="cofactor">
    <cofactor evidence="1">
        <name>Zn(2+)</name>
        <dbReference type="ChEBI" id="CHEBI:29105"/>
    </cofactor>
</comment>
<keyword evidence="12" id="KW-1185">Reference proteome</keyword>
<dbReference type="Pfam" id="PF05193">
    <property type="entry name" value="Peptidase_M16_C"/>
    <property type="match status" value="2"/>
</dbReference>
<dbReference type="GO" id="GO:0004222">
    <property type="term" value="F:metalloendopeptidase activity"/>
    <property type="evidence" value="ECO:0007669"/>
    <property type="project" value="InterPro"/>
</dbReference>
<dbReference type="Proteomes" id="UP000321362">
    <property type="component" value="Chromosome"/>
</dbReference>
<dbReference type="KEGG" id="mgk:FSB76_22135"/>
<evidence type="ECO:0000256" key="8">
    <source>
        <dbReference type="RuleBase" id="RU004447"/>
    </source>
</evidence>
<dbReference type="InterPro" id="IPR001431">
    <property type="entry name" value="Pept_M16_Zn_BS"/>
</dbReference>
<dbReference type="Pfam" id="PF00675">
    <property type="entry name" value="Peptidase_M16"/>
    <property type="match status" value="1"/>
</dbReference>
<evidence type="ECO:0000256" key="5">
    <source>
        <dbReference type="ARBA" id="ARBA00022801"/>
    </source>
</evidence>
<dbReference type="InterPro" id="IPR050626">
    <property type="entry name" value="Peptidase_M16"/>
</dbReference>
<name>A0A5B8WDN4_9SPHI</name>
<dbReference type="OrthoDB" id="9811314at2"/>
<evidence type="ECO:0000313" key="11">
    <source>
        <dbReference type="EMBL" id="QEC80572.1"/>
    </source>
</evidence>
<evidence type="ECO:0000256" key="3">
    <source>
        <dbReference type="ARBA" id="ARBA00022670"/>
    </source>
</evidence>
<dbReference type="GO" id="GO:0006508">
    <property type="term" value="P:proteolysis"/>
    <property type="evidence" value="ECO:0007669"/>
    <property type="project" value="UniProtKB-KW"/>
</dbReference>